<dbReference type="AlphaFoldDB" id="B3M8S1"/>
<dbReference type="STRING" id="7217.B3M8S1"/>
<evidence type="ECO:0000313" key="2">
    <source>
        <dbReference type="EMBL" id="EDV41072.2"/>
    </source>
</evidence>
<dbReference type="Proteomes" id="UP000007801">
    <property type="component" value="Unassembled WGS sequence"/>
</dbReference>
<dbReference type="KEGG" id="dan:6493702"/>
<accession>B3M8S1</accession>
<dbReference type="EMBL" id="CH902618">
    <property type="protein sequence ID" value="EDV41072.2"/>
    <property type="molecule type" value="Genomic_DNA"/>
</dbReference>
<sequence length="493" mass="52498">MFCSDSCDFGCKVPSGAKVNTCGNGQQSAAGVPQSSQQQQQQQFNMCFAPLPMQTNNEMCARCEQAEPPRVGLCMVTEGPEGLSIDCNVPLPNSFNLDEYKKQMFYSCCPPTNMSTYYDSYSLPQSGVSGTFVGMSPGQGLSPISSPNPIISPGCSFHCQSCPLGGSCTGYESLPMPSHPMQPTPGALPLPKSAGISRQEPAMSPTPAMLPQIFCMGAPNNNNGNTASCMEASNGLQQSDQQPMYFCGMVPAQAWNLQAINLVPVMPIPQQQQPLITNSGQDSQQLSPQQQQASQFLRLPCDLSFSRLLTELRRERDRSCCDSSATTPSTQPLSLQLFAPTHTVTFCDPPATTMCAAGPAKREASTSVTPPPDPPATRSTPPTTSPAATSSTVPPDSSTATAAAAPSRARSVSPKRSRSCLRNKDVWGGSGPAQSHPAYPSSAQHGSGNVCMKCGNCWHCPRCNCPSCSSCSWHPGLLRPPSRESRCRQFSDR</sequence>
<gene>
    <name evidence="2" type="primary">Dana\GF10835</name>
    <name evidence="2" type="synonym">dana_GLEANR_10793</name>
    <name evidence="2" type="ORF">GF10835</name>
</gene>
<protein>
    <submittedName>
        <fullName evidence="2">Uncharacterized protein</fullName>
    </submittedName>
</protein>
<feature type="compositionally biased region" description="Low complexity" evidence="1">
    <location>
        <begin position="376"/>
        <end position="412"/>
    </location>
</feature>
<dbReference type="OrthoDB" id="7867201at2759"/>
<dbReference type="eggNOG" id="ENOG502T88F">
    <property type="taxonomic scope" value="Eukaryota"/>
</dbReference>
<evidence type="ECO:0000313" key="3">
    <source>
        <dbReference type="Proteomes" id="UP000007801"/>
    </source>
</evidence>
<reference evidence="2 3" key="1">
    <citation type="journal article" date="2007" name="Nature">
        <title>Evolution of genes and genomes on the Drosophila phylogeny.</title>
        <authorList>
            <consortium name="Drosophila 12 Genomes Consortium"/>
            <person name="Clark A.G."/>
            <person name="Eisen M.B."/>
            <person name="Smith D.R."/>
            <person name="Bergman C.M."/>
            <person name="Oliver B."/>
            <person name="Markow T.A."/>
            <person name="Kaufman T.C."/>
            <person name="Kellis M."/>
            <person name="Gelbart W."/>
            <person name="Iyer V.N."/>
            <person name="Pollard D.A."/>
            <person name="Sackton T.B."/>
            <person name="Larracuente A.M."/>
            <person name="Singh N.D."/>
            <person name="Abad J.P."/>
            <person name="Abt D.N."/>
            <person name="Adryan B."/>
            <person name="Aguade M."/>
            <person name="Akashi H."/>
            <person name="Anderson W.W."/>
            <person name="Aquadro C.F."/>
            <person name="Ardell D.H."/>
            <person name="Arguello R."/>
            <person name="Artieri C.G."/>
            <person name="Barbash D.A."/>
            <person name="Barker D."/>
            <person name="Barsanti P."/>
            <person name="Batterham P."/>
            <person name="Batzoglou S."/>
            <person name="Begun D."/>
            <person name="Bhutkar A."/>
            <person name="Blanco E."/>
            <person name="Bosak S.A."/>
            <person name="Bradley R.K."/>
            <person name="Brand A.D."/>
            <person name="Brent M.R."/>
            <person name="Brooks A.N."/>
            <person name="Brown R.H."/>
            <person name="Butlin R.K."/>
            <person name="Caggese C."/>
            <person name="Calvi B.R."/>
            <person name="Bernardo de Carvalho A."/>
            <person name="Caspi A."/>
            <person name="Castrezana S."/>
            <person name="Celniker S.E."/>
            <person name="Chang J.L."/>
            <person name="Chapple C."/>
            <person name="Chatterji S."/>
            <person name="Chinwalla A."/>
            <person name="Civetta A."/>
            <person name="Clifton S.W."/>
            <person name="Comeron J.M."/>
            <person name="Costello J.C."/>
            <person name="Coyne J.A."/>
            <person name="Daub J."/>
            <person name="David R.G."/>
            <person name="Delcher A.L."/>
            <person name="Delehaunty K."/>
            <person name="Do C.B."/>
            <person name="Ebling H."/>
            <person name="Edwards K."/>
            <person name="Eickbush T."/>
            <person name="Evans J.D."/>
            <person name="Filipski A."/>
            <person name="Findeiss S."/>
            <person name="Freyhult E."/>
            <person name="Fulton L."/>
            <person name="Fulton R."/>
            <person name="Garcia A.C."/>
            <person name="Gardiner A."/>
            <person name="Garfield D.A."/>
            <person name="Garvin B.E."/>
            <person name="Gibson G."/>
            <person name="Gilbert D."/>
            <person name="Gnerre S."/>
            <person name="Godfrey J."/>
            <person name="Good R."/>
            <person name="Gotea V."/>
            <person name="Gravely B."/>
            <person name="Greenberg A.J."/>
            <person name="Griffiths-Jones S."/>
            <person name="Gross S."/>
            <person name="Guigo R."/>
            <person name="Gustafson E.A."/>
            <person name="Haerty W."/>
            <person name="Hahn M.W."/>
            <person name="Halligan D.L."/>
            <person name="Halpern A.L."/>
            <person name="Halter G.M."/>
            <person name="Han M.V."/>
            <person name="Heger A."/>
            <person name="Hillier L."/>
            <person name="Hinrichs A.S."/>
            <person name="Holmes I."/>
            <person name="Hoskins R.A."/>
            <person name="Hubisz M.J."/>
            <person name="Hultmark D."/>
            <person name="Huntley M.A."/>
            <person name="Jaffe D.B."/>
            <person name="Jagadeeshan S."/>
            <person name="Jeck W.R."/>
            <person name="Johnson J."/>
            <person name="Jones C.D."/>
            <person name="Jordan W.C."/>
            <person name="Karpen G.H."/>
            <person name="Kataoka E."/>
            <person name="Keightley P.D."/>
            <person name="Kheradpour P."/>
            <person name="Kirkness E.F."/>
            <person name="Koerich L.B."/>
            <person name="Kristiansen K."/>
            <person name="Kudrna D."/>
            <person name="Kulathinal R.J."/>
            <person name="Kumar S."/>
            <person name="Kwok R."/>
            <person name="Lander E."/>
            <person name="Langley C.H."/>
            <person name="Lapoint R."/>
            <person name="Lazzaro B.P."/>
            <person name="Lee S.J."/>
            <person name="Levesque L."/>
            <person name="Li R."/>
            <person name="Lin C.F."/>
            <person name="Lin M.F."/>
            <person name="Lindblad-Toh K."/>
            <person name="Llopart A."/>
            <person name="Long M."/>
            <person name="Low L."/>
            <person name="Lozovsky E."/>
            <person name="Lu J."/>
            <person name="Luo M."/>
            <person name="Machado C.A."/>
            <person name="Makalowski W."/>
            <person name="Marzo M."/>
            <person name="Matsuda M."/>
            <person name="Matzkin L."/>
            <person name="McAllister B."/>
            <person name="McBride C.S."/>
            <person name="McKernan B."/>
            <person name="McKernan K."/>
            <person name="Mendez-Lago M."/>
            <person name="Minx P."/>
            <person name="Mollenhauer M.U."/>
            <person name="Montooth K."/>
            <person name="Mount S.M."/>
            <person name="Mu X."/>
            <person name="Myers E."/>
            <person name="Negre B."/>
            <person name="Newfeld S."/>
            <person name="Nielsen R."/>
            <person name="Noor M.A."/>
            <person name="O'Grady P."/>
            <person name="Pachter L."/>
            <person name="Papaceit M."/>
            <person name="Parisi M.J."/>
            <person name="Parisi M."/>
            <person name="Parts L."/>
            <person name="Pedersen J.S."/>
            <person name="Pesole G."/>
            <person name="Phillippy A.M."/>
            <person name="Ponting C.P."/>
            <person name="Pop M."/>
            <person name="Porcelli D."/>
            <person name="Powell J.R."/>
            <person name="Prohaska S."/>
            <person name="Pruitt K."/>
            <person name="Puig M."/>
            <person name="Quesneville H."/>
            <person name="Ram K.R."/>
            <person name="Rand D."/>
            <person name="Rasmussen M.D."/>
            <person name="Reed L.K."/>
            <person name="Reenan R."/>
            <person name="Reily A."/>
            <person name="Remington K.A."/>
            <person name="Rieger T.T."/>
            <person name="Ritchie M.G."/>
            <person name="Robin C."/>
            <person name="Rogers Y.H."/>
            <person name="Rohde C."/>
            <person name="Rozas J."/>
            <person name="Rubenfield M.J."/>
            <person name="Ruiz A."/>
            <person name="Russo S."/>
            <person name="Salzberg S.L."/>
            <person name="Sanchez-Gracia A."/>
            <person name="Saranga D.J."/>
            <person name="Sato H."/>
            <person name="Schaeffer S.W."/>
            <person name="Schatz M.C."/>
            <person name="Schlenke T."/>
            <person name="Schwartz R."/>
            <person name="Segarra C."/>
            <person name="Singh R.S."/>
            <person name="Sirot L."/>
            <person name="Sirota M."/>
            <person name="Sisneros N.B."/>
            <person name="Smith C.D."/>
            <person name="Smith T.F."/>
            <person name="Spieth J."/>
            <person name="Stage D.E."/>
            <person name="Stark A."/>
            <person name="Stephan W."/>
            <person name="Strausberg R.L."/>
            <person name="Strempel S."/>
            <person name="Sturgill D."/>
            <person name="Sutton G."/>
            <person name="Sutton G.G."/>
            <person name="Tao W."/>
            <person name="Teichmann S."/>
            <person name="Tobari Y.N."/>
            <person name="Tomimura Y."/>
            <person name="Tsolas J.M."/>
            <person name="Valente V.L."/>
            <person name="Venter E."/>
            <person name="Venter J.C."/>
            <person name="Vicario S."/>
            <person name="Vieira F.G."/>
            <person name="Vilella A.J."/>
            <person name="Villasante A."/>
            <person name="Walenz B."/>
            <person name="Wang J."/>
            <person name="Wasserman M."/>
            <person name="Watts T."/>
            <person name="Wilson D."/>
            <person name="Wilson R.K."/>
            <person name="Wing R.A."/>
            <person name="Wolfner M.F."/>
            <person name="Wong A."/>
            <person name="Wong G.K."/>
            <person name="Wu C.I."/>
            <person name="Wu G."/>
            <person name="Yamamoto D."/>
            <person name="Yang H.P."/>
            <person name="Yang S.P."/>
            <person name="Yorke J.A."/>
            <person name="Yoshida K."/>
            <person name="Zdobnov E."/>
            <person name="Zhang P."/>
            <person name="Zhang Y."/>
            <person name="Zimin A.V."/>
            <person name="Baldwin J."/>
            <person name="Abdouelleil A."/>
            <person name="Abdulkadir J."/>
            <person name="Abebe A."/>
            <person name="Abera B."/>
            <person name="Abreu J."/>
            <person name="Acer S.C."/>
            <person name="Aftuck L."/>
            <person name="Alexander A."/>
            <person name="An P."/>
            <person name="Anderson E."/>
            <person name="Anderson S."/>
            <person name="Arachi H."/>
            <person name="Azer M."/>
            <person name="Bachantsang P."/>
            <person name="Barry A."/>
            <person name="Bayul T."/>
            <person name="Berlin A."/>
            <person name="Bessette D."/>
            <person name="Bloom T."/>
            <person name="Blye J."/>
            <person name="Boguslavskiy L."/>
            <person name="Bonnet C."/>
            <person name="Boukhgalter B."/>
            <person name="Bourzgui I."/>
            <person name="Brown A."/>
            <person name="Cahill P."/>
            <person name="Channer S."/>
            <person name="Cheshatsang Y."/>
            <person name="Chuda L."/>
            <person name="Citroen M."/>
            <person name="Collymore A."/>
            <person name="Cooke P."/>
            <person name="Costello M."/>
            <person name="D'Aco K."/>
            <person name="Daza R."/>
            <person name="De Haan G."/>
            <person name="DeGray S."/>
            <person name="DeMaso C."/>
            <person name="Dhargay N."/>
            <person name="Dooley K."/>
            <person name="Dooley E."/>
            <person name="Doricent M."/>
            <person name="Dorje P."/>
            <person name="Dorjee K."/>
            <person name="Dupes A."/>
            <person name="Elong R."/>
            <person name="Falk J."/>
            <person name="Farina A."/>
            <person name="Faro S."/>
            <person name="Ferguson D."/>
            <person name="Fisher S."/>
            <person name="Foley C.D."/>
            <person name="Franke A."/>
            <person name="Friedrich D."/>
            <person name="Gadbois L."/>
            <person name="Gearin G."/>
            <person name="Gearin C.R."/>
            <person name="Giannoukos G."/>
            <person name="Goode T."/>
            <person name="Graham J."/>
            <person name="Grandbois E."/>
            <person name="Grewal S."/>
            <person name="Gyaltsen K."/>
            <person name="Hafez N."/>
            <person name="Hagos B."/>
            <person name="Hall J."/>
            <person name="Henson C."/>
            <person name="Hollinger A."/>
            <person name="Honan T."/>
            <person name="Huard M.D."/>
            <person name="Hughes L."/>
            <person name="Hurhula B."/>
            <person name="Husby M.E."/>
            <person name="Kamat A."/>
            <person name="Kanga B."/>
            <person name="Kashin S."/>
            <person name="Khazanovich D."/>
            <person name="Kisner P."/>
            <person name="Lance K."/>
            <person name="Lara M."/>
            <person name="Lee W."/>
            <person name="Lennon N."/>
            <person name="Letendre F."/>
            <person name="LeVine R."/>
            <person name="Lipovsky A."/>
            <person name="Liu X."/>
            <person name="Liu J."/>
            <person name="Liu S."/>
            <person name="Lokyitsang T."/>
            <person name="Lokyitsang Y."/>
            <person name="Lubonja R."/>
            <person name="Lui A."/>
            <person name="MacDonald P."/>
            <person name="Magnisalis V."/>
            <person name="Maru K."/>
            <person name="Matthews C."/>
            <person name="McCusker W."/>
            <person name="McDonough S."/>
            <person name="Mehta T."/>
            <person name="Meldrim J."/>
            <person name="Meneus L."/>
            <person name="Mihai O."/>
            <person name="Mihalev A."/>
            <person name="Mihova T."/>
            <person name="Mittelman R."/>
            <person name="Mlenga V."/>
            <person name="Montmayeur A."/>
            <person name="Mulrain L."/>
            <person name="Navidi A."/>
            <person name="Naylor J."/>
            <person name="Negash T."/>
            <person name="Nguyen T."/>
            <person name="Nguyen N."/>
            <person name="Nicol R."/>
            <person name="Norbu C."/>
            <person name="Norbu N."/>
            <person name="Novod N."/>
            <person name="O'Neill B."/>
            <person name="Osman S."/>
            <person name="Markiewicz E."/>
            <person name="Oyono O.L."/>
            <person name="Patti C."/>
            <person name="Phunkhang P."/>
            <person name="Pierre F."/>
            <person name="Priest M."/>
            <person name="Raghuraman S."/>
            <person name="Rege F."/>
            <person name="Reyes R."/>
            <person name="Rise C."/>
            <person name="Rogov P."/>
            <person name="Ross K."/>
            <person name="Ryan E."/>
            <person name="Settipalli S."/>
            <person name="Shea T."/>
            <person name="Sherpa N."/>
            <person name="Shi L."/>
            <person name="Shih D."/>
            <person name="Sparrow T."/>
            <person name="Spaulding J."/>
            <person name="Stalker J."/>
            <person name="Stange-Thomann N."/>
            <person name="Stavropoulos S."/>
            <person name="Stone C."/>
            <person name="Strader C."/>
            <person name="Tesfaye S."/>
            <person name="Thomson T."/>
            <person name="Thoulutsang Y."/>
            <person name="Thoulutsang D."/>
            <person name="Topham K."/>
            <person name="Topping I."/>
            <person name="Tsamla T."/>
            <person name="Vassiliev H."/>
            <person name="Vo A."/>
            <person name="Wangchuk T."/>
            <person name="Wangdi T."/>
            <person name="Weiand M."/>
            <person name="Wilkinson J."/>
            <person name="Wilson A."/>
            <person name="Yadav S."/>
            <person name="Young G."/>
            <person name="Yu Q."/>
            <person name="Zembek L."/>
            <person name="Zhong D."/>
            <person name="Zimmer A."/>
            <person name="Zwirko Z."/>
            <person name="Jaffe D.B."/>
            <person name="Alvarez P."/>
            <person name="Brockman W."/>
            <person name="Butler J."/>
            <person name="Chin C."/>
            <person name="Gnerre S."/>
            <person name="Grabherr M."/>
            <person name="Kleber M."/>
            <person name="Mauceli E."/>
            <person name="MacCallum I."/>
        </authorList>
    </citation>
    <scope>NUCLEOTIDE SEQUENCE [LARGE SCALE GENOMIC DNA]</scope>
    <source>
        <strain evidence="3">Tucson 14024-0371.13</strain>
    </source>
</reference>
<feature type="region of interest" description="Disordered" evidence="1">
    <location>
        <begin position="356"/>
        <end position="442"/>
    </location>
</feature>
<name>B3M8S1_DROAN</name>
<keyword evidence="3" id="KW-1185">Reference proteome</keyword>
<organism evidence="2 3">
    <name type="scientific">Drosophila ananassae</name>
    <name type="common">Fruit fly</name>
    <dbReference type="NCBI Taxonomy" id="7217"/>
    <lineage>
        <taxon>Eukaryota</taxon>
        <taxon>Metazoa</taxon>
        <taxon>Ecdysozoa</taxon>
        <taxon>Arthropoda</taxon>
        <taxon>Hexapoda</taxon>
        <taxon>Insecta</taxon>
        <taxon>Pterygota</taxon>
        <taxon>Neoptera</taxon>
        <taxon>Endopterygota</taxon>
        <taxon>Diptera</taxon>
        <taxon>Brachycera</taxon>
        <taxon>Muscomorpha</taxon>
        <taxon>Ephydroidea</taxon>
        <taxon>Drosophilidae</taxon>
        <taxon>Drosophila</taxon>
        <taxon>Sophophora</taxon>
    </lineage>
</organism>
<proteinExistence type="predicted"/>
<evidence type="ECO:0000256" key="1">
    <source>
        <dbReference type="SAM" id="MobiDB-lite"/>
    </source>
</evidence>
<dbReference type="HOGENOM" id="CLU_590904_0_0_1"/>
<dbReference type="GeneID" id="6493702"/>
<dbReference type="InParanoid" id="B3M8S1"/>